<protein>
    <recommendedName>
        <fullName evidence="3">Magnesium transporter MgtE intracellular domain-containing protein</fullName>
    </recommendedName>
</protein>
<comment type="caution">
    <text evidence="1">The sequence shown here is derived from an EMBL/GenBank/DDBJ whole genome shotgun (WGS) entry which is preliminary data.</text>
</comment>
<accession>A0A9D1K4W0</accession>
<dbReference type="AlphaFoldDB" id="A0A9D1K4W0"/>
<reference evidence="1" key="2">
    <citation type="journal article" date="2021" name="PeerJ">
        <title>Extensive microbial diversity within the chicken gut microbiome revealed by metagenomics and culture.</title>
        <authorList>
            <person name="Gilroy R."/>
            <person name="Ravi A."/>
            <person name="Getino M."/>
            <person name="Pursley I."/>
            <person name="Horton D.L."/>
            <person name="Alikhan N.F."/>
            <person name="Baker D."/>
            <person name="Gharbi K."/>
            <person name="Hall N."/>
            <person name="Watson M."/>
            <person name="Adriaenssens E.M."/>
            <person name="Foster-Nyarko E."/>
            <person name="Jarju S."/>
            <person name="Secka A."/>
            <person name="Antonio M."/>
            <person name="Oren A."/>
            <person name="Chaudhuri R.R."/>
            <person name="La Ragione R."/>
            <person name="Hildebrand F."/>
            <person name="Pallen M.J."/>
        </authorList>
    </citation>
    <scope>NUCLEOTIDE SEQUENCE</scope>
    <source>
        <strain evidence="1">CHK152-2994</strain>
    </source>
</reference>
<gene>
    <name evidence="1" type="ORF">IAD41_04075</name>
</gene>
<sequence>MIVLDTDLSTLLSKLNISQTKMVEMYSMMTVDEIVEAEAAQGNQAAVQFAADLFTNVDKLVEIFKLADPNNKFLILSTMTADKLQKFLPLMEEEDLMQGFYYFTEDKLLAMLKELPPEQLVNTVFQMFSEREVIQLMPNDELDNFLTSTEVDKDNVLKHLKSIPPEYLAQMIEGVTGEECKGDSIDMVNQIADFNPLQYKDALTSMQPTQKQQLTLSLAHEHKELYQLFSPEAYTNMIHAQKQKPDIVKAMSVIEPEEKIKMLEELPNDLLSVVITQIDAEIFADTLINRFPEVLAEIIAG</sequence>
<evidence type="ECO:0000313" key="2">
    <source>
        <dbReference type="Proteomes" id="UP000824139"/>
    </source>
</evidence>
<dbReference type="EMBL" id="DVJO01000089">
    <property type="protein sequence ID" value="HIS82764.1"/>
    <property type="molecule type" value="Genomic_DNA"/>
</dbReference>
<organism evidence="1 2">
    <name type="scientific">Candidatus Scatenecus faecavium</name>
    <dbReference type="NCBI Taxonomy" id="2840915"/>
    <lineage>
        <taxon>Bacteria</taxon>
        <taxon>Candidatus Scatenecus</taxon>
    </lineage>
</organism>
<dbReference type="SUPFAM" id="SSF158791">
    <property type="entry name" value="MgtE N-terminal domain-like"/>
    <property type="match status" value="1"/>
</dbReference>
<reference evidence="1" key="1">
    <citation type="submission" date="2020-10" db="EMBL/GenBank/DDBJ databases">
        <authorList>
            <person name="Gilroy R."/>
        </authorList>
    </citation>
    <scope>NUCLEOTIDE SEQUENCE</scope>
    <source>
        <strain evidence="1">CHK152-2994</strain>
    </source>
</reference>
<evidence type="ECO:0008006" key="3">
    <source>
        <dbReference type="Google" id="ProtNLM"/>
    </source>
</evidence>
<name>A0A9D1K4W0_9BACT</name>
<evidence type="ECO:0000313" key="1">
    <source>
        <dbReference type="EMBL" id="HIS82764.1"/>
    </source>
</evidence>
<proteinExistence type="predicted"/>
<dbReference type="Proteomes" id="UP000824139">
    <property type="component" value="Unassembled WGS sequence"/>
</dbReference>